<evidence type="ECO:0000256" key="1">
    <source>
        <dbReference type="SAM" id="SignalP"/>
    </source>
</evidence>
<keyword evidence="1" id="KW-0732">Signal</keyword>
<feature type="signal peptide" evidence="1">
    <location>
        <begin position="1"/>
        <end position="27"/>
    </location>
</feature>
<dbReference type="EMBL" id="CP148074">
    <property type="protein sequence ID" value="WXL26815.1"/>
    <property type="molecule type" value="Genomic_DNA"/>
</dbReference>
<evidence type="ECO:0000313" key="2">
    <source>
        <dbReference type="EMBL" id="WXL26815.1"/>
    </source>
</evidence>
<dbReference type="Gene3D" id="2.60.40.2700">
    <property type="match status" value="1"/>
</dbReference>
<accession>A0ABZ2RK70</accession>
<name>A0ABZ2RK70_ECTME</name>
<proteinExistence type="predicted"/>
<reference evidence="2 3" key="1">
    <citation type="submission" date="2024-03" db="EMBL/GenBank/DDBJ databases">
        <title>Complete genome of BD2.</title>
        <authorList>
            <person name="Cao G."/>
        </authorList>
    </citation>
    <scope>NUCLEOTIDE SEQUENCE [LARGE SCALE GENOMIC DNA]</scope>
    <source>
        <strain evidence="2 3">BD2</strain>
    </source>
</reference>
<dbReference type="Proteomes" id="UP001476583">
    <property type="component" value="Chromosome"/>
</dbReference>
<sequence length="238" mass="24594">MKFFTFKNYRKLITLAAGMSFTACALAEITSSPTSTVKGAAPVVTNPAIISFIDSDSNGIVNTGDALHISWNLSTDVSDTDGDEVVEATYQWFAGSTPIGTGTELIINSEHLGKSITVKAVAKTDPSTTDPYQSLETLAVLDGSVPGAGQGGTEIPVTAEGAPLSVVIDGLVDGAPKVGQALSASVICEGACTGLTYQWQIESAIGSGSFINISGASNQSYTPVKGDQKRQIQVLVDQ</sequence>
<keyword evidence="3" id="KW-1185">Reference proteome</keyword>
<dbReference type="InterPro" id="IPR054665">
    <property type="entry name" value="ZirU-like_dom"/>
</dbReference>
<feature type="chain" id="PRO_5046842835" evidence="1">
    <location>
        <begin position="28"/>
        <end position="238"/>
    </location>
</feature>
<dbReference type="PROSITE" id="PS51257">
    <property type="entry name" value="PROKAR_LIPOPROTEIN"/>
    <property type="match status" value="1"/>
</dbReference>
<dbReference type="NCBIfam" id="NF040485">
    <property type="entry name" value="ZirU_fam"/>
    <property type="match status" value="1"/>
</dbReference>
<protein>
    <submittedName>
        <fullName evidence="2">ZirU family protein</fullName>
    </submittedName>
</protein>
<organism evidence="2 3">
    <name type="scientific">Ectopseudomonas mendocina</name>
    <name type="common">Pseudomonas mendocina</name>
    <dbReference type="NCBI Taxonomy" id="300"/>
    <lineage>
        <taxon>Bacteria</taxon>
        <taxon>Pseudomonadati</taxon>
        <taxon>Pseudomonadota</taxon>
        <taxon>Gammaproteobacteria</taxon>
        <taxon>Pseudomonadales</taxon>
        <taxon>Pseudomonadaceae</taxon>
        <taxon>Ectopseudomonas</taxon>
    </lineage>
</organism>
<evidence type="ECO:0000313" key="3">
    <source>
        <dbReference type="Proteomes" id="UP001476583"/>
    </source>
</evidence>
<gene>
    <name evidence="2" type="ORF">WG219_04865</name>
</gene>